<comment type="caution">
    <text evidence="7">The sequence shown here is derived from an EMBL/GenBank/DDBJ whole genome shotgun (WGS) entry which is preliminary data.</text>
</comment>
<accession>A0ABS6IFC3</accession>
<keyword evidence="4 6" id="KW-1133">Transmembrane helix</keyword>
<evidence type="ECO:0000256" key="3">
    <source>
        <dbReference type="ARBA" id="ARBA00022692"/>
    </source>
</evidence>
<dbReference type="Proteomes" id="UP000727907">
    <property type="component" value="Unassembled WGS sequence"/>
</dbReference>
<dbReference type="Pfam" id="PF01810">
    <property type="entry name" value="LysE"/>
    <property type="match status" value="1"/>
</dbReference>
<feature type="transmembrane region" description="Helical" evidence="6">
    <location>
        <begin position="74"/>
        <end position="91"/>
    </location>
</feature>
<comment type="subcellular location">
    <subcellularLocation>
        <location evidence="1">Cell membrane</location>
        <topology evidence="1">Multi-pass membrane protein</topology>
    </subcellularLocation>
</comment>
<sequence>MDLANLALFSAAALAIAVSPGPGIFYVAARTLAGGRGEGLASSFGTGLGGLVHVAAGAVGVSALVMASAEAFTILKLAGALYLVWIGIKAIREARQPFEAKVTTTGAARAFREGILVEALNPKTAAFFLAFLPQFVDPSAGPVWLQFLLLGLISVVLNTAVDVVVAILASRARSIAVGRPTLLRRLRTGAGGAIAALGVALLFARRPASL</sequence>
<dbReference type="EMBL" id="JAHOPB010000001">
    <property type="protein sequence ID" value="MBU8872660.1"/>
    <property type="molecule type" value="Genomic_DNA"/>
</dbReference>
<evidence type="ECO:0000256" key="6">
    <source>
        <dbReference type="SAM" id="Phobius"/>
    </source>
</evidence>
<feature type="transmembrane region" description="Helical" evidence="6">
    <location>
        <begin position="143"/>
        <end position="169"/>
    </location>
</feature>
<name>A0ABS6IFC3_9HYPH</name>
<feature type="transmembrane region" description="Helical" evidence="6">
    <location>
        <begin position="45"/>
        <end position="67"/>
    </location>
</feature>
<dbReference type="PIRSF" id="PIRSF006324">
    <property type="entry name" value="LeuE"/>
    <property type="match status" value="1"/>
</dbReference>
<dbReference type="RefSeq" id="WP_216956946.1">
    <property type="nucleotide sequence ID" value="NZ_JAHOPB010000001.1"/>
</dbReference>
<evidence type="ECO:0000313" key="7">
    <source>
        <dbReference type="EMBL" id="MBU8872660.1"/>
    </source>
</evidence>
<evidence type="ECO:0000256" key="2">
    <source>
        <dbReference type="ARBA" id="ARBA00022475"/>
    </source>
</evidence>
<keyword evidence="8" id="KW-1185">Reference proteome</keyword>
<proteinExistence type="predicted"/>
<dbReference type="PANTHER" id="PTHR30086:SF20">
    <property type="entry name" value="ARGININE EXPORTER PROTEIN ARGO-RELATED"/>
    <property type="match status" value="1"/>
</dbReference>
<keyword evidence="3 6" id="KW-0812">Transmembrane</keyword>
<evidence type="ECO:0000256" key="5">
    <source>
        <dbReference type="ARBA" id="ARBA00023136"/>
    </source>
</evidence>
<evidence type="ECO:0000256" key="4">
    <source>
        <dbReference type="ARBA" id="ARBA00022989"/>
    </source>
</evidence>
<dbReference type="InterPro" id="IPR001123">
    <property type="entry name" value="LeuE-type"/>
</dbReference>
<gene>
    <name evidence="7" type="ORF">KQ910_02750</name>
</gene>
<evidence type="ECO:0000256" key="1">
    <source>
        <dbReference type="ARBA" id="ARBA00004651"/>
    </source>
</evidence>
<keyword evidence="5 6" id="KW-0472">Membrane</keyword>
<reference evidence="7 8" key="1">
    <citation type="submission" date="2021-06" db="EMBL/GenBank/DDBJ databases">
        <authorList>
            <person name="Lee D.H."/>
        </authorList>
    </citation>
    <scope>NUCLEOTIDE SEQUENCE [LARGE SCALE GENOMIC DNA]</scope>
    <source>
        <strain evidence="7 8">MMS21-HV4-11</strain>
    </source>
</reference>
<evidence type="ECO:0000313" key="8">
    <source>
        <dbReference type="Proteomes" id="UP000727907"/>
    </source>
</evidence>
<feature type="transmembrane region" description="Helical" evidence="6">
    <location>
        <begin position="190"/>
        <end position="208"/>
    </location>
</feature>
<organism evidence="7 8">
    <name type="scientific">Reyranella humidisoli</name>
    <dbReference type="NCBI Taxonomy" id="2849149"/>
    <lineage>
        <taxon>Bacteria</taxon>
        <taxon>Pseudomonadati</taxon>
        <taxon>Pseudomonadota</taxon>
        <taxon>Alphaproteobacteria</taxon>
        <taxon>Hyphomicrobiales</taxon>
        <taxon>Reyranellaceae</taxon>
        <taxon>Reyranella</taxon>
    </lineage>
</organism>
<protein>
    <submittedName>
        <fullName evidence="7">LysE family translocator</fullName>
    </submittedName>
</protein>
<keyword evidence="2" id="KW-1003">Cell membrane</keyword>
<dbReference type="PANTHER" id="PTHR30086">
    <property type="entry name" value="ARGININE EXPORTER PROTEIN ARGO"/>
    <property type="match status" value="1"/>
</dbReference>